<sequence length="699" mass="72794">MGYPQAGLDASYSGLCAFDCPHGFCPDTACSTVSAPLSTPTVSPFLPPACIGGTGEGALHTLPEATDKVGEAGPGMDETVYGPLCEFTCKYGYCPEGACAVSTSGGEGDDKGSGYVYVDPGIFLKPSPVVICIPPCTLIMPDLLLNNPTTIYLSPVATSITLGTTTIKTVYPSPITTTAMSYFNMPVGPGQTRPFSFYLTPSYSPEPVTLEADGTSTTIFLPPVSVQSITPDGGVTQTPTSLGTTEYYTNGQTYTYSEAQFPSLSDLATSTITTTTLPAQTSPATSAISTTVVPVWVQAGGFYWSPVPQPTPKPEDIPVPPLPSFPPIPKAPCFKLFDLFSIDCPPNRFLPTTTFTSHAPFPTCTDINSPGCGHRCTSNCGSSSSEKCTAQTATNYWVTCSDTSCSTTKTATFTGCSVTNSATTTGNIPEIAVVGGDPYTVTGGTINVDGTTIRVPNVDGNEQVSTTIDNVPMVIIPSYSGTVAVPVFPTAKPTSDSGSHSTTSSTTTSTTTTTTSSAKPAPTSADGCDLMKKQGVCWNKCDPITGKAVGGGWKKGDPWCWLEHDGVGAFCNHQTDCPTTFQCQPSIWAQGGCTIPEPDYGGCAIMDGIQGVCWSKCNPKTSQPVKEEWNAGDPWCWLKTDQAGAFCNNDKDCPADLECQPSSWAKGGCSASTPIAAQLLSFHTNGTSAGPLGLGPGLY</sequence>
<dbReference type="VEuPathDB" id="FungiDB:F9C07_2234925"/>
<dbReference type="Proteomes" id="UP000325434">
    <property type="component" value="Unassembled WGS sequence"/>
</dbReference>
<dbReference type="EMBL" id="ML734561">
    <property type="protein sequence ID" value="KAB8251096.1"/>
    <property type="molecule type" value="Genomic_DNA"/>
</dbReference>
<evidence type="ECO:0000256" key="1">
    <source>
        <dbReference type="SAM" id="MobiDB-lite"/>
    </source>
</evidence>
<reference evidence="2" key="1">
    <citation type="submission" date="2019-04" db="EMBL/GenBank/DDBJ databases">
        <title>Friends and foes A comparative genomics study of 23 Aspergillus species from section Flavi.</title>
        <authorList>
            <consortium name="DOE Joint Genome Institute"/>
            <person name="Kjaerbolling I."/>
            <person name="Vesth T."/>
            <person name="Frisvad J.C."/>
            <person name="Nybo J.L."/>
            <person name="Theobald S."/>
            <person name="Kildgaard S."/>
            <person name="Isbrandt T."/>
            <person name="Kuo A."/>
            <person name="Sato A."/>
            <person name="Lyhne E.K."/>
            <person name="Kogle M.E."/>
            <person name="Wiebenga A."/>
            <person name="Kun R.S."/>
            <person name="Lubbers R.J."/>
            <person name="Makela M.R."/>
            <person name="Barry K."/>
            <person name="Chovatia M."/>
            <person name="Clum A."/>
            <person name="Daum C."/>
            <person name="Haridas S."/>
            <person name="He G."/>
            <person name="LaButti K."/>
            <person name="Lipzen A."/>
            <person name="Mondo S."/>
            <person name="Riley R."/>
            <person name="Salamov A."/>
            <person name="Simmons B.A."/>
            <person name="Magnuson J.K."/>
            <person name="Henrissat B."/>
            <person name="Mortensen U.H."/>
            <person name="Larsen T.O."/>
            <person name="Devries R.P."/>
            <person name="Grigoriev I.V."/>
            <person name="Machida M."/>
            <person name="Baker S.E."/>
            <person name="Andersen M.R."/>
        </authorList>
    </citation>
    <scope>NUCLEOTIDE SEQUENCE [LARGE SCALE GENOMIC DNA]</scope>
    <source>
        <strain evidence="2">CBS 121.62</strain>
    </source>
</reference>
<gene>
    <name evidence="2" type="ORF">BDV35DRAFT_388485</name>
</gene>
<feature type="compositionally biased region" description="Low complexity" evidence="1">
    <location>
        <begin position="494"/>
        <end position="517"/>
    </location>
</feature>
<proteinExistence type="predicted"/>
<evidence type="ECO:0000313" key="2">
    <source>
        <dbReference type="EMBL" id="KAB8251096.1"/>
    </source>
</evidence>
<protein>
    <submittedName>
        <fullName evidence="2">Uncharacterized protein</fullName>
    </submittedName>
</protein>
<dbReference type="VEuPathDB" id="FungiDB:AFLA_009805"/>
<feature type="region of interest" description="Disordered" evidence="1">
    <location>
        <begin position="492"/>
        <end position="525"/>
    </location>
</feature>
<name>A0A5N6H9A2_ASPFL</name>
<dbReference type="AlphaFoldDB" id="A0A5N6H9A2"/>
<accession>A0A5N6H9A2</accession>
<organism evidence="2">
    <name type="scientific">Aspergillus flavus</name>
    <dbReference type="NCBI Taxonomy" id="5059"/>
    <lineage>
        <taxon>Eukaryota</taxon>
        <taxon>Fungi</taxon>
        <taxon>Dikarya</taxon>
        <taxon>Ascomycota</taxon>
        <taxon>Pezizomycotina</taxon>
        <taxon>Eurotiomycetes</taxon>
        <taxon>Eurotiomycetidae</taxon>
        <taxon>Eurotiales</taxon>
        <taxon>Aspergillaceae</taxon>
        <taxon>Aspergillus</taxon>
        <taxon>Aspergillus subgen. Circumdati</taxon>
    </lineage>
</organism>